<dbReference type="EMBL" id="LUEZ02000045">
    <property type="protein sequence ID" value="RDB24172.1"/>
    <property type="molecule type" value="Genomic_DNA"/>
</dbReference>
<dbReference type="OrthoDB" id="1921208at2759"/>
<organism evidence="2 3">
    <name type="scientific">Hypsizygus marmoreus</name>
    <name type="common">White beech mushroom</name>
    <name type="synonym">Agaricus marmoreus</name>
    <dbReference type="NCBI Taxonomy" id="39966"/>
    <lineage>
        <taxon>Eukaryota</taxon>
        <taxon>Fungi</taxon>
        <taxon>Dikarya</taxon>
        <taxon>Basidiomycota</taxon>
        <taxon>Agaricomycotina</taxon>
        <taxon>Agaricomycetes</taxon>
        <taxon>Agaricomycetidae</taxon>
        <taxon>Agaricales</taxon>
        <taxon>Tricholomatineae</taxon>
        <taxon>Lyophyllaceae</taxon>
        <taxon>Hypsizygus</taxon>
    </lineage>
</organism>
<dbReference type="InParanoid" id="A0A369JS62"/>
<keyword evidence="3" id="KW-1185">Reference proteome</keyword>
<dbReference type="InterPro" id="IPR052953">
    <property type="entry name" value="Ser-rich/MCO-related"/>
</dbReference>
<proteinExistence type="predicted"/>
<feature type="chain" id="PRO_5016827157" evidence="1">
    <location>
        <begin position="19"/>
        <end position="256"/>
    </location>
</feature>
<evidence type="ECO:0000313" key="2">
    <source>
        <dbReference type="EMBL" id="RDB24172.1"/>
    </source>
</evidence>
<dbReference type="AlphaFoldDB" id="A0A369JS62"/>
<protein>
    <submittedName>
        <fullName evidence="2">Uncharacterized protein</fullName>
    </submittedName>
</protein>
<dbReference type="PANTHER" id="PTHR34883">
    <property type="entry name" value="SERINE-RICH PROTEIN, PUTATIVE-RELATED-RELATED"/>
    <property type="match status" value="1"/>
</dbReference>
<dbReference type="SUPFAM" id="SSF49503">
    <property type="entry name" value="Cupredoxins"/>
    <property type="match status" value="1"/>
</dbReference>
<dbReference type="Proteomes" id="UP000076154">
    <property type="component" value="Unassembled WGS sequence"/>
</dbReference>
<reference evidence="2" key="1">
    <citation type="submission" date="2018-04" db="EMBL/GenBank/DDBJ databases">
        <title>Whole genome sequencing of Hypsizygus marmoreus.</title>
        <authorList>
            <person name="Choi I.-G."/>
            <person name="Min B."/>
            <person name="Kim J.-G."/>
            <person name="Kim S."/>
            <person name="Oh Y.-L."/>
            <person name="Kong W.-S."/>
            <person name="Park H."/>
            <person name="Jeong J."/>
            <person name="Song E.-S."/>
        </authorList>
    </citation>
    <scope>NUCLEOTIDE SEQUENCE [LARGE SCALE GENOMIC DNA]</scope>
    <source>
        <strain evidence="2">51987-8</strain>
    </source>
</reference>
<comment type="caution">
    <text evidence="2">The sequence shown here is derived from an EMBL/GenBank/DDBJ whole genome shotgun (WGS) entry which is preliminary data.</text>
</comment>
<dbReference type="STRING" id="39966.A0A369JS62"/>
<name>A0A369JS62_HYPMA</name>
<dbReference type="InterPro" id="IPR008972">
    <property type="entry name" value="Cupredoxin"/>
</dbReference>
<accession>A0A369JS62</accession>
<gene>
    <name evidence="2" type="ORF">Hypma_008841</name>
</gene>
<sequence length="256" mass="25828">MMFAAALIALLLPAFASAQYGAPAPAPSPTVTKAAVPTAPADTSGHMNIDVAFQQTFTFHPSNITAPNGTLVTFWFPDNGLDHSVTQSSFNAPCTYLTASGDSPAGFDSGLQSAKQFTINITDDTKRMCPFMPNGYQRRTYNHTNIQPSGSTASRQVSHCGLGMVGSINAPSTGNTFDSFLAAATKIGSSETTETDNGPVTGGVGGVATAGPAAAGATTTAGNTGNTGNNSGGIKMTFSTGLALLAGVCAVGFALS</sequence>
<feature type="signal peptide" evidence="1">
    <location>
        <begin position="1"/>
        <end position="18"/>
    </location>
</feature>
<evidence type="ECO:0000256" key="1">
    <source>
        <dbReference type="SAM" id="SignalP"/>
    </source>
</evidence>
<evidence type="ECO:0000313" key="3">
    <source>
        <dbReference type="Proteomes" id="UP000076154"/>
    </source>
</evidence>
<dbReference type="PANTHER" id="PTHR34883:SF15">
    <property type="entry name" value="EXTRACELLULAR SERINE-RICH PROTEIN"/>
    <property type="match status" value="1"/>
</dbReference>
<dbReference type="Gene3D" id="2.60.40.420">
    <property type="entry name" value="Cupredoxins - blue copper proteins"/>
    <property type="match status" value="1"/>
</dbReference>
<keyword evidence="1" id="KW-0732">Signal</keyword>